<sequence length="272" mass="31027">YNDILVSGRGDSFFIRTHFEYEREAPQSLAFSRGEIFKVVDTLYDGKLGNWLAIRTGKDKQLLEKGIIPNKSRADQMASVQNSHKAAGMDRADFWRLRGQRAAKRKELRKSREDVSATPIATRFPAYERVVLREAGFRRPVVLFGPIADAANDKLANELPDLFVIAKTEPKDAGSEKSSGVVRLNTIRQIIEQVRASLSLSLSINLSINLSIYLSINHSINQSIYISIYLSIKISIYLSIYRSIYRYIDLSINQYINLSINLLIYRSIYLER</sequence>
<dbReference type="GO" id="GO:0005886">
    <property type="term" value="C:plasma membrane"/>
    <property type="evidence" value="ECO:0007669"/>
    <property type="project" value="TreeGrafter"/>
</dbReference>
<accession>A0A060Z140</accession>
<organism evidence="3 4">
    <name type="scientific">Oncorhynchus mykiss</name>
    <name type="common">Rainbow trout</name>
    <name type="synonym">Salmo gairdneri</name>
    <dbReference type="NCBI Taxonomy" id="8022"/>
    <lineage>
        <taxon>Eukaryota</taxon>
        <taxon>Metazoa</taxon>
        <taxon>Chordata</taxon>
        <taxon>Craniata</taxon>
        <taxon>Vertebrata</taxon>
        <taxon>Euteleostomi</taxon>
        <taxon>Actinopterygii</taxon>
        <taxon>Neopterygii</taxon>
        <taxon>Teleostei</taxon>
        <taxon>Protacanthopterygii</taxon>
        <taxon>Salmoniformes</taxon>
        <taxon>Salmonidae</taxon>
        <taxon>Salmoninae</taxon>
        <taxon>Oncorhynchus</taxon>
    </lineage>
</organism>
<dbReference type="GO" id="GO:0050839">
    <property type="term" value="F:cell adhesion molecule binding"/>
    <property type="evidence" value="ECO:0007669"/>
    <property type="project" value="TreeGrafter"/>
</dbReference>
<evidence type="ECO:0000313" key="3">
    <source>
        <dbReference type="EMBL" id="CDQ97773.1"/>
    </source>
</evidence>
<dbReference type="SUPFAM" id="SSF50044">
    <property type="entry name" value="SH3-domain"/>
    <property type="match status" value="1"/>
</dbReference>
<evidence type="ECO:0000259" key="2">
    <source>
        <dbReference type="Pfam" id="PF07653"/>
    </source>
</evidence>
<dbReference type="InterPro" id="IPR001452">
    <property type="entry name" value="SH3_domain"/>
</dbReference>
<dbReference type="GO" id="GO:0098609">
    <property type="term" value="P:cell-cell adhesion"/>
    <property type="evidence" value="ECO:0007669"/>
    <property type="project" value="TreeGrafter"/>
</dbReference>
<proteinExistence type="predicted"/>
<dbReference type="Proteomes" id="UP000193380">
    <property type="component" value="Unassembled WGS sequence"/>
</dbReference>
<gene>
    <name evidence="3" type="ORF">GSONMT00063859001</name>
</gene>
<dbReference type="PANTHER" id="PTHR13865">
    <property type="entry name" value="TIGHT JUNCTION PROTEIN"/>
    <property type="match status" value="1"/>
</dbReference>
<protein>
    <recommendedName>
        <fullName evidence="2">SH3 domain-containing protein</fullName>
    </recommendedName>
</protein>
<dbReference type="PaxDb" id="8022-A0A060Z140"/>
<reference evidence="3" key="2">
    <citation type="submission" date="2014-03" db="EMBL/GenBank/DDBJ databases">
        <authorList>
            <person name="Genoscope - CEA"/>
        </authorList>
    </citation>
    <scope>NUCLEOTIDE SEQUENCE</scope>
</reference>
<feature type="non-terminal residue" evidence="3">
    <location>
        <position position="1"/>
    </location>
</feature>
<feature type="domain" description="SH3" evidence="2">
    <location>
        <begin position="14"/>
        <end position="74"/>
    </location>
</feature>
<evidence type="ECO:0000313" key="4">
    <source>
        <dbReference type="Proteomes" id="UP000193380"/>
    </source>
</evidence>
<dbReference type="GO" id="GO:0045216">
    <property type="term" value="P:cell-cell junction organization"/>
    <property type="evidence" value="ECO:0007669"/>
    <property type="project" value="TreeGrafter"/>
</dbReference>
<dbReference type="GO" id="GO:0005923">
    <property type="term" value="C:bicellular tight junction"/>
    <property type="evidence" value="ECO:0007669"/>
    <property type="project" value="TreeGrafter"/>
</dbReference>
<evidence type="ECO:0000256" key="1">
    <source>
        <dbReference type="ARBA" id="ARBA00022443"/>
    </source>
</evidence>
<reference evidence="3" key="1">
    <citation type="journal article" date="2014" name="Nat. Commun.">
        <title>The rainbow trout genome provides novel insights into evolution after whole-genome duplication in vertebrates.</title>
        <authorList>
            <person name="Berthelot C."/>
            <person name="Brunet F."/>
            <person name="Chalopin D."/>
            <person name="Juanchich A."/>
            <person name="Bernard M."/>
            <person name="Noel B."/>
            <person name="Bento P."/>
            <person name="Da Silva C."/>
            <person name="Labadie K."/>
            <person name="Alberti A."/>
            <person name="Aury J.M."/>
            <person name="Louis A."/>
            <person name="Dehais P."/>
            <person name="Bardou P."/>
            <person name="Montfort J."/>
            <person name="Klopp C."/>
            <person name="Cabau C."/>
            <person name="Gaspin C."/>
            <person name="Thorgaard G.H."/>
            <person name="Boussaha M."/>
            <person name="Quillet E."/>
            <person name="Guyomard R."/>
            <person name="Galiana D."/>
            <person name="Bobe J."/>
            <person name="Volff J.N."/>
            <person name="Genet C."/>
            <person name="Wincker P."/>
            <person name="Jaillon O."/>
            <person name="Roest Crollius H."/>
            <person name="Guiguen Y."/>
        </authorList>
    </citation>
    <scope>NUCLEOTIDE SEQUENCE [LARGE SCALE GENOMIC DNA]</scope>
</reference>
<dbReference type="STRING" id="8022.A0A060Z140"/>
<dbReference type="InterPro" id="IPR036028">
    <property type="entry name" value="SH3-like_dom_sf"/>
</dbReference>
<dbReference type="Gene3D" id="2.30.30.40">
    <property type="entry name" value="SH3 Domains"/>
    <property type="match status" value="1"/>
</dbReference>
<dbReference type="Pfam" id="PF07653">
    <property type="entry name" value="SH3_2"/>
    <property type="match status" value="1"/>
</dbReference>
<dbReference type="GO" id="GO:1905605">
    <property type="term" value="P:positive regulation of blood-brain barrier permeability"/>
    <property type="evidence" value="ECO:0007669"/>
    <property type="project" value="TreeGrafter"/>
</dbReference>
<dbReference type="GO" id="GO:0150105">
    <property type="term" value="P:protein localization to cell-cell junction"/>
    <property type="evidence" value="ECO:0007669"/>
    <property type="project" value="TreeGrafter"/>
</dbReference>
<dbReference type="InterPro" id="IPR027417">
    <property type="entry name" value="P-loop_NTPase"/>
</dbReference>
<name>A0A060Z140_ONCMY</name>
<dbReference type="Gene3D" id="3.40.50.300">
    <property type="entry name" value="P-loop containing nucleotide triphosphate hydrolases"/>
    <property type="match status" value="1"/>
</dbReference>
<dbReference type="GO" id="GO:0090557">
    <property type="term" value="P:establishment of endothelial intestinal barrier"/>
    <property type="evidence" value="ECO:0007669"/>
    <property type="project" value="TreeGrafter"/>
</dbReference>
<keyword evidence="1" id="KW-0728">SH3 domain</keyword>
<dbReference type="PANTHER" id="PTHR13865:SF26">
    <property type="entry name" value="TIGHT JUNCTION PROTEIN ZO-2"/>
    <property type="match status" value="1"/>
</dbReference>
<dbReference type="AlphaFoldDB" id="A0A060Z140"/>
<dbReference type="EMBL" id="FR933009">
    <property type="protein sequence ID" value="CDQ97773.1"/>
    <property type="molecule type" value="Genomic_DNA"/>
</dbReference>